<sequence length="227" mass="23648">MNGPLDVAAMALTILGALLICASLGLLARRSDTGWWLAGAAFLLQGLAQLMNFPGLLAASTTGLLMFAAGVAIPLAVAVGSAAYGFLSFQKLPQASRRLRTFALRPFSGVDLLAPAAVALVYALGSMLVVASIFAGFSAPLARIPWASLLLTGFLMGLLPAALVGLAHRSRWAWLLVIVASVASVYSTTMLAQGSVLIFLFVAQAALAFLGWQRWGTFPTDGLKAAR</sequence>
<feature type="transmembrane region" description="Helical" evidence="1">
    <location>
        <begin position="110"/>
        <end position="134"/>
    </location>
</feature>
<accession>A0A2S3ZZ65</accession>
<comment type="caution">
    <text evidence="2">The sequence shown here is derived from an EMBL/GenBank/DDBJ whole genome shotgun (WGS) entry which is preliminary data.</text>
</comment>
<reference evidence="2 3" key="1">
    <citation type="submission" date="2018-01" db="EMBL/GenBank/DDBJ databases">
        <title>Arthrobacter sp. nov., from glaciers in China.</title>
        <authorList>
            <person name="Liu Q."/>
            <person name="Xin Y.-H."/>
        </authorList>
    </citation>
    <scope>NUCLEOTIDE SEQUENCE [LARGE SCALE GENOMIC DNA]</scope>
    <source>
        <strain evidence="2 3">HLT2-12-2</strain>
    </source>
</reference>
<dbReference type="EMBL" id="PPXC01000004">
    <property type="protein sequence ID" value="POH74319.1"/>
    <property type="molecule type" value="Genomic_DNA"/>
</dbReference>
<dbReference type="AlphaFoldDB" id="A0A2S3ZZ65"/>
<feature type="transmembrane region" description="Helical" evidence="1">
    <location>
        <begin position="146"/>
        <end position="165"/>
    </location>
</feature>
<proteinExistence type="predicted"/>
<name>A0A2S3ZZ65_ARTGL</name>
<feature type="transmembrane region" description="Helical" evidence="1">
    <location>
        <begin position="64"/>
        <end position="89"/>
    </location>
</feature>
<organism evidence="2 3">
    <name type="scientific">Arthrobacter glacialis</name>
    <dbReference type="NCBI Taxonomy" id="1664"/>
    <lineage>
        <taxon>Bacteria</taxon>
        <taxon>Bacillati</taxon>
        <taxon>Actinomycetota</taxon>
        <taxon>Actinomycetes</taxon>
        <taxon>Micrococcales</taxon>
        <taxon>Micrococcaceae</taxon>
        <taxon>Arthrobacter</taxon>
    </lineage>
</organism>
<evidence type="ECO:0000313" key="3">
    <source>
        <dbReference type="Proteomes" id="UP000237061"/>
    </source>
</evidence>
<keyword evidence="1" id="KW-0812">Transmembrane</keyword>
<keyword evidence="1" id="KW-1133">Transmembrane helix</keyword>
<keyword evidence="1" id="KW-0472">Membrane</keyword>
<keyword evidence="3" id="KW-1185">Reference proteome</keyword>
<evidence type="ECO:0000313" key="2">
    <source>
        <dbReference type="EMBL" id="POH74319.1"/>
    </source>
</evidence>
<protein>
    <submittedName>
        <fullName evidence="2">Uncharacterized protein</fullName>
    </submittedName>
</protein>
<feature type="transmembrane region" description="Helical" evidence="1">
    <location>
        <begin position="172"/>
        <end position="189"/>
    </location>
</feature>
<feature type="transmembrane region" description="Helical" evidence="1">
    <location>
        <begin position="35"/>
        <end position="58"/>
    </location>
</feature>
<feature type="transmembrane region" description="Helical" evidence="1">
    <location>
        <begin position="6"/>
        <end position="28"/>
    </location>
</feature>
<evidence type="ECO:0000256" key="1">
    <source>
        <dbReference type="SAM" id="Phobius"/>
    </source>
</evidence>
<gene>
    <name evidence="2" type="ORF">CVS27_07085</name>
</gene>
<feature type="transmembrane region" description="Helical" evidence="1">
    <location>
        <begin position="195"/>
        <end position="212"/>
    </location>
</feature>
<dbReference type="Proteomes" id="UP000237061">
    <property type="component" value="Unassembled WGS sequence"/>
</dbReference>